<gene>
    <name evidence="5" type="ORF">AVDCRST_MAG64-1402</name>
</gene>
<proteinExistence type="predicted"/>
<dbReference type="EMBL" id="CADCUQ010000320">
    <property type="protein sequence ID" value="CAA9395224.1"/>
    <property type="molecule type" value="Genomic_DNA"/>
</dbReference>
<dbReference type="SUPFAM" id="SSF103088">
    <property type="entry name" value="OmpA-like"/>
    <property type="match status" value="1"/>
</dbReference>
<dbReference type="PANTHER" id="PTHR30329:SF21">
    <property type="entry name" value="LIPOPROTEIN YIAD-RELATED"/>
    <property type="match status" value="1"/>
</dbReference>
<evidence type="ECO:0000256" key="1">
    <source>
        <dbReference type="PROSITE-ProRule" id="PRU00473"/>
    </source>
</evidence>
<dbReference type="PROSITE" id="PS51123">
    <property type="entry name" value="OMPA_2"/>
    <property type="match status" value="1"/>
</dbReference>
<dbReference type="GO" id="GO:0016020">
    <property type="term" value="C:membrane"/>
    <property type="evidence" value="ECO:0007669"/>
    <property type="project" value="UniProtKB-UniRule"/>
</dbReference>
<feature type="region of interest" description="Disordered" evidence="3">
    <location>
        <begin position="269"/>
        <end position="318"/>
    </location>
</feature>
<dbReference type="PANTHER" id="PTHR30329">
    <property type="entry name" value="STATOR ELEMENT OF FLAGELLAR MOTOR COMPLEX"/>
    <property type="match status" value="1"/>
</dbReference>
<keyword evidence="2" id="KW-0175">Coiled coil</keyword>
<accession>A0A6J4NVV6</accession>
<protein>
    <recommendedName>
        <fullName evidence="4">OmpA-like domain-containing protein</fullName>
    </recommendedName>
</protein>
<evidence type="ECO:0000259" key="4">
    <source>
        <dbReference type="PROSITE" id="PS51123"/>
    </source>
</evidence>
<evidence type="ECO:0000256" key="3">
    <source>
        <dbReference type="SAM" id="MobiDB-lite"/>
    </source>
</evidence>
<dbReference type="PROSITE" id="PS51257">
    <property type="entry name" value="PROKAR_LIPOPROTEIN"/>
    <property type="match status" value="1"/>
</dbReference>
<keyword evidence="1" id="KW-0472">Membrane</keyword>
<dbReference type="Pfam" id="PF00691">
    <property type="entry name" value="OmpA"/>
    <property type="match status" value="1"/>
</dbReference>
<dbReference type="InterPro" id="IPR006665">
    <property type="entry name" value="OmpA-like"/>
</dbReference>
<evidence type="ECO:0000256" key="2">
    <source>
        <dbReference type="SAM" id="Coils"/>
    </source>
</evidence>
<feature type="compositionally biased region" description="Basic and acidic residues" evidence="3">
    <location>
        <begin position="309"/>
        <end position="318"/>
    </location>
</feature>
<dbReference type="Gene3D" id="3.30.1330.60">
    <property type="entry name" value="OmpA-like domain"/>
    <property type="match status" value="1"/>
</dbReference>
<feature type="coiled-coil region" evidence="2">
    <location>
        <begin position="33"/>
        <end position="109"/>
    </location>
</feature>
<reference evidence="5" key="1">
    <citation type="submission" date="2020-02" db="EMBL/GenBank/DDBJ databases">
        <authorList>
            <person name="Meier V. D."/>
        </authorList>
    </citation>
    <scope>NUCLEOTIDE SEQUENCE</scope>
    <source>
        <strain evidence="5">AVDCRST_MAG64</strain>
    </source>
</reference>
<dbReference type="InterPro" id="IPR036737">
    <property type="entry name" value="OmpA-like_sf"/>
</dbReference>
<evidence type="ECO:0000313" key="5">
    <source>
        <dbReference type="EMBL" id="CAA9395224.1"/>
    </source>
</evidence>
<feature type="domain" description="OmpA-like" evidence="4">
    <location>
        <begin position="141"/>
        <end position="269"/>
    </location>
</feature>
<sequence>MARTHRFLARRSLAVLGLSLVGLGTGCVSSEKYAAQRMRADQYDAELNAAQSQVNSATAQNQVFQQQMEKARSYQENQASLIVNQASQITELTRQLEEMNGRYQMAMQNMGKIGGSALPVQLVSELTTFAQQNPDVVEFDEKKGLVKFKSDVTFSAGSAIVKPEAKGVIDRLAGILNGPAASQYELMVAGHTDNTPVSNPATKKAGHLDNWYLSAHRAIAVSQELRSVGVQPNRLQVAGFADQKPVAPNGGDADKARNRRVEVFILPTTTGGSAPVQSSAPVAAAAAPKKQAAKPNLNKDVGPSPQQVELDRRSALQK</sequence>
<organism evidence="5">
    <name type="scientific">uncultured Phycisphaerae bacterium</name>
    <dbReference type="NCBI Taxonomy" id="904963"/>
    <lineage>
        <taxon>Bacteria</taxon>
        <taxon>Pseudomonadati</taxon>
        <taxon>Planctomycetota</taxon>
        <taxon>Phycisphaerae</taxon>
        <taxon>environmental samples</taxon>
    </lineage>
</organism>
<name>A0A6J4NVV6_9BACT</name>
<feature type="compositionally biased region" description="Low complexity" evidence="3">
    <location>
        <begin position="273"/>
        <end position="295"/>
    </location>
</feature>
<dbReference type="CDD" id="cd07185">
    <property type="entry name" value="OmpA_C-like"/>
    <property type="match status" value="1"/>
</dbReference>
<dbReference type="AlphaFoldDB" id="A0A6J4NVV6"/>
<dbReference type="InterPro" id="IPR050330">
    <property type="entry name" value="Bact_OuterMem_StrucFunc"/>
</dbReference>